<dbReference type="Pfam" id="PF03551">
    <property type="entry name" value="PadR"/>
    <property type="match status" value="1"/>
</dbReference>
<organism evidence="2 3">
    <name type="scientific">Kitasatospora kifunensis</name>
    <name type="common">Streptomyces kifunensis</name>
    <dbReference type="NCBI Taxonomy" id="58351"/>
    <lineage>
        <taxon>Bacteria</taxon>
        <taxon>Bacillati</taxon>
        <taxon>Actinomycetota</taxon>
        <taxon>Actinomycetes</taxon>
        <taxon>Kitasatosporales</taxon>
        <taxon>Streptomycetaceae</taxon>
        <taxon>Kitasatospora</taxon>
    </lineage>
</organism>
<dbReference type="PANTHER" id="PTHR33169:SF27">
    <property type="entry name" value="TRANSCRIPTIONAL REGULATOR PADR FAMILY PROTEIN"/>
    <property type="match status" value="1"/>
</dbReference>
<keyword evidence="2" id="KW-0238">DNA-binding</keyword>
<reference evidence="2 3" key="1">
    <citation type="submission" date="2020-08" db="EMBL/GenBank/DDBJ databases">
        <title>Sequencing the genomes of 1000 actinobacteria strains.</title>
        <authorList>
            <person name="Klenk H.-P."/>
        </authorList>
    </citation>
    <scope>NUCLEOTIDE SEQUENCE [LARGE SCALE GENOMIC DNA]</scope>
    <source>
        <strain evidence="2 3">DSM 41654</strain>
    </source>
</reference>
<dbReference type="InterPro" id="IPR036390">
    <property type="entry name" value="WH_DNA-bd_sf"/>
</dbReference>
<dbReference type="AlphaFoldDB" id="A0A7W7RAX7"/>
<dbReference type="InterPro" id="IPR052509">
    <property type="entry name" value="Metal_resp_DNA-bind_regulator"/>
</dbReference>
<dbReference type="SUPFAM" id="SSF46785">
    <property type="entry name" value="Winged helix' DNA-binding domain"/>
    <property type="match status" value="1"/>
</dbReference>
<evidence type="ECO:0000313" key="2">
    <source>
        <dbReference type="EMBL" id="MBB4928642.1"/>
    </source>
</evidence>
<dbReference type="Gene3D" id="1.10.10.10">
    <property type="entry name" value="Winged helix-like DNA-binding domain superfamily/Winged helix DNA-binding domain"/>
    <property type="match status" value="1"/>
</dbReference>
<keyword evidence="3" id="KW-1185">Reference proteome</keyword>
<dbReference type="RefSeq" id="WP_184946144.1">
    <property type="nucleotide sequence ID" value="NZ_JACHJV010000003.1"/>
</dbReference>
<evidence type="ECO:0000259" key="1">
    <source>
        <dbReference type="Pfam" id="PF03551"/>
    </source>
</evidence>
<accession>A0A7W7RAX7</accession>
<dbReference type="PANTHER" id="PTHR33169">
    <property type="entry name" value="PADR-FAMILY TRANSCRIPTIONAL REGULATOR"/>
    <property type="match status" value="1"/>
</dbReference>
<name>A0A7W7RAX7_KITKI</name>
<dbReference type="GO" id="GO:0003677">
    <property type="term" value="F:DNA binding"/>
    <property type="evidence" value="ECO:0007669"/>
    <property type="project" value="UniProtKB-KW"/>
</dbReference>
<protein>
    <submittedName>
        <fullName evidence="2">DNA-binding PadR family transcriptional regulator</fullName>
    </submittedName>
</protein>
<proteinExistence type="predicted"/>
<comment type="caution">
    <text evidence="2">The sequence shown here is derived from an EMBL/GenBank/DDBJ whole genome shotgun (WGS) entry which is preliminary data.</text>
</comment>
<dbReference type="Proteomes" id="UP000540506">
    <property type="component" value="Unassembled WGS sequence"/>
</dbReference>
<dbReference type="InterPro" id="IPR036388">
    <property type="entry name" value="WH-like_DNA-bd_sf"/>
</dbReference>
<gene>
    <name evidence="2" type="ORF">FHR34_007739</name>
</gene>
<evidence type="ECO:0000313" key="3">
    <source>
        <dbReference type="Proteomes" id="UP000540506"/>
    </source>
</evidence>
<sequence length="193" mass="21741">MAARALRTPTTVAVLGLLAERPRHVYDMRVTMRERGHDRVLEIKSASLYDALRRLAAAGTVEAAETIRDSARPERTVYRITETGTRQLLQWLRELLGDPAHGRTAFTGALMFMYALPHTEVADLLDGRADLLDQEIAAMDTAAQAARSHGLPPIFLSEDSYTQTLRRAECDWLRAFAGDLRTRRLTWPERTLP</sequence>
<dbReference type="EMBL" id="JACHJV010000003">
    <property type="protein sequence ID" value="MBB4928642.1"/>
    <property type="molecule type" value="Genomic_DNA"/>
</dbReference>
<feature type="domain" description="Transcription regulator PadR N-terminal" evidence="1">
    <location>
        <begin position="14"/>
        <end position="88"/>
    </location>
</feature>
<dbReference type="InterPro" id="IPR005149">
    <property type="entry name" value="Tscrpt_reg_PadR_N"/>
</dbReference>